<sequence length="310" mass="32376">MRLSRRHLFAGLLGAGALLPACSAERSVERSGPTATVRRVVALGWGDAETALALGVQPVGAADWLAFGGEGVGPWASGLYDAPPEILGTLEPSYEAIAALEPDLILDVKSSGDPARYETLSAIATTVGVPRGFENYLTPQRDQVEVIAQALDRVERGRDLLQRNDDAFSAAAAAHPGWKGATFTAASRTARGWGAYVAGSERVAFAERLGFVQNPAVAALPVGSSGFSVEVSAERLTVLDADVVVVFPIGVPAEEVRTDPVLATVPAVAAGRSIVFDRDLASAYSLSSILSTRWALDRVVTALEGLGELP</sequence>
<feature type="domain" description="Fe/B12 periplasmic-binding" evidence="6">
    <location>
        <begin position="39"/>
        <end position="307"/>
    </location>
</feature>
<feature type="chain" id="PRO_5039188351" evidence="5">
    <location>
        <begin position="24"/>
        <end position="310"/>
    </location>
</feature>
<dbReference type="Pfam" id="PF01497">
    <property type="entry name" value="Peripla_BP_2"/>
    <property type="match status" value="1"/>
</dbReference>
<proteinExistence type="inferred from homology"/>
<evidence type="ECO:0000256" key="2">
    <source>
        <dbReference type="ARBA" id="ARBA00008814"/>
    </source>
</evidence>
<evidence type="ECO:0000313" key="7">
    <source>
        <dbReference type="EMBL" id="PRY10807.1"/>
    </source>
</evidence>
<dbReference type="GO" id="GO:1901678">
    <property type="term" value="P:iron coordination entity transport"/>
    <property type="evidence" value="ECO:0007669"/>
    <property type="project" value="UniProtKB-ARBA"/>
</dbReference>
<name>A0A2T0QXP6_9ACTN</name>
<evidence type="ECO:0000256" key="5">
    <source>
        <dbReference type="SAM" id="SignalP"/>
    </source>
</evidence>
<evidence type="ECO:0000256" key="4">
    <source>
        <dbReference type="ARBA" id="ARBA00022729"/>
    </source>
</evidence>
<organism evidence="7 8">
    <name type="scientific">Kineococcus rhizosphaerae</name>
    <dbReference type="NCBI Taxonomy" id="559628"/>
    <lineage>
        <taxon>Bacteria</taxon>
        <taxon>Bacillati</taxon>
        <taxon>Actinomycetota</taxon>
        <taxon>Actinomycetes</taxon>
        <taxon>Kineosporiales</taxon>
        <taxon>Kineosporiaceae</taxon>
        <taxon>Kineococcus</taxon>
    </lineage>
</organism>
<dbReference type="InterPro" id="IPR051313">
    <property type="entry name" value="Bact_iron-sidero_bind"/>
</dbReference>
<comment type="similarity">
    <text evidence="2">Belongs to the bacterial solute-binding protein 8 family.</text>
</comment>
<dbReference type="PANTHER" id="PTHR30532">
    <property type="entry name" value="IRON III DICITRATE-BINDING PERIPLASMIC PROTEIN"/>
    <property type="match status" value="1"/>
</dbReference>
<keyword evidence="8" id="KW-1185">Reference proteome</keyword>
<dbReference type="PANTHER" id="PTHR30532:SF24">
    <property type="entry name" value="FERRIC ENTEROBACTIN-BINDING PERIPLASMIC PROTEIN FEPB"/>
    <property type="match status" value="1"/>
</dbReference>
<feature type="signal peptide" evidence="5">
    <location>
        <begin position="1"/>
        <end position="23"/>
    </location>
</feature>
<reference evidence="7 8" key="1">
    <citation type="submission" date="2018-03" db="EMBL/GenBank/DDBJ databases">
        <title>Genomic Encyclopedia of Archaeal and Bacterial Type Strains, Phase II (KMG-II): from individual species to whole genera.</title>
        <authorList>
            <person name="Goeker M."/>
        </authorList>
    </citation>
    <scope>NUCLEOTIDE SEQUENCE [LARGE SCALE GENOMIC DNA]</scope>
    <source>
        <strain evidence="7 8">DSM 19711</strain>
    </source>
</reference>
<dbReference type="SUPFAM" id="SSF53807">
    <property type="entry name" value="Helical backbone' metal receptor"/>
    <property type="match status" value="1"/>
</dbReference>
<dbReference type="EMBL" id="PVZF01000015">
    <property type="protein sequence ID" value="PRY10807.1"/>
    <property type="molecule type" value="Genomic_DNA"/>
</dbReference>
<gene>
    <name evidence="7" type="ORF">CLV37_11571</name>
</gene>
<dbReference type="CDD" id="cd01146">
    <property type="entry name" value="FhuD"/>
    <property type="match status" value="1"/>
</dbReference>
<evidence type="ECO:0000259" key="6">
    <source>
        <dbReference type="PROSITE" id="PS50983"/>
    </source>
</evidence>
<protein>
    <submittedName>
        <fullName evidence="7">Iron complex transport system substrate-binding protein</fullName>
    </submittedName>
</protein>
<dbReference type="InterPro" id="IPR002491">
    <property type="entry name" value="ABC_transptr_periplasmic_BD"/>
</dbReference>
<dbReference type="GO" id="GO:0030288">
    <property type="term" value="C:outer membrane-bounded periplasmic space"/>
    <property type="evidence" value="ECO:0007669"/>
    <property type="project" value="TreeGrafter"/>
</dbReference>
<dbReference type="PROSITE" id="PS50983">
    <property type="entry name" value="FE_B12_PBP"/>
    <property type="match status" value="1"/>
</dbReference>
<dbReference type="Gene3D" id="3.40.50.1980">
    <property type="entry name" value="Nitrogenase molybdenum iron protein domain"/>
    <property type="match status" value="2"/>
</dbReference>
<comment type="subcellular location">
    <subcellularLocation>
        <location evidence="1">Cell envelope</location>
    </subcellularLocation>
</comment>
<dbReference type="Proteomes" id="UP000238083">
    <property type="component" value="Unassembled WGS sequence"/>
</dbReference>
<comment type="caution">
    <text evidence="7">The sequence shown here is derived from an EMBL/GenBank/DDBJ whole genome shotgun (WGS) entry which is preliminary data.</text>
</comment>
<dbReference type="AlphaFoldDB" id="A0A2T0QXP6"/>
<evidence type="ECO:0000256" key="1">
    <source>
        <dbReference type="ARBA" id="ARBA00004196"/>
    </source>
</evidence>
<keyword evidence="3" id="KW-0813">Transport</keyword>
<keyword evidence="4 5" id="KW-0732">Signal</keyword>
<evidence type="ECO:0000313" key="8">
    <source>
        <dbReference type="Proteomes" id="UP000238083"/>
    </source>
</evidence>
<dbReference type="RefSeq" id="WP_245885758.1">
    <property type="nucleotide sequence ID" value="NZ_PVZF01000015.1"/>
</dbReference>
<evidence type="ECO:0000256" key="3">
    <source>
        <dbReference type="ARBA" id="ARBA00022448"/>
    </source>
</evidence>
<accession>A0A2T0QXP6</accession>